<evidence type="ECO:0000256" key="2">
    <source>
        <dbReference type="ARBA" id="ARBA00022898"/>
    </source>
</evidence>
<dbReference type="PIRSF" id="PIRSF001434">
    <property type="entry name" value="CGS"/>
    <property type="match status" value="1"/>
</dbReference>
<dbReference type="Proteomes" id="UP000438196">
    <property type="component" value="Unassembled WGS sequence"/>
</dbReference>
<dbReference type="InterPro" id="IPR015422">
    <property type="entry name" value="PyrdxlP-dep_Trfase_small"/>
</dbReference>
<dbReference type="Gene3D" id="3.90.1150.10">
    <property type="entry name" value="Aspartate Aminotransferase, domain 1"/>
    <property type="match status" value="1"/>
</dbReference>
<dbReference type="InterPro" id="IPR015421">
    <property type="entry name" value="PyrdxlP-dep_Trfase_major"/>
</dbReference>
<dbReference type="GO" id="GO:0019346">
    <property type="term" value="P:transsulfuration"/>
    <property type="evidence" value="ECO:0007669"/>
    <property type="project" value="InterPro"/>
</dbReference>
<organism evidence="5 6">
    <name type="scientific">Pseudomonas spelaei</name>
    <dbReference type="NCBI Taxonomy" id="1055469"/>
    <lineage>
        <taxon>Bacteria</taxon>
        <taxon>Pseudomonadati</taxon>
        <taxon>Pseudomonadota</taxon>
        <taxon>Gammaproteobacteria</taxon>
        <taxon>Pseudomonadales</taxon>
        <taxon>Pseudomonadaceae</taxon>
        <taxon>Pseudomonas</taxon>
    </lineage>
</organism>
<evidence type="ECO:0000256" key="1">
    <source>
        <dbReference type="ARBA" id="ARBA00001933"/>
    </source>
</evidence>
<dbReference type="RefSeq" id="WP_155586353.1">
    <property type="nucleotide sequence ID" value="NZ_JBHSTH010000024.1"/>
</dbReference>
<dbReference type="AlphaFoldDB" id="A0A6I3WDD1"/>
<dbReference type="PROSITE" id="PS00868">
    <property type="entry name" value="CYS_MET_METAB_PP"/>
    <property type="match status" value="1"/>
</dbReference>
<dbReference type="GO" id="GO:0016740">
    <property type="term" value="F:transferase activity"/>
    <property type="evidence" value="ECO:0007669"/>
    <property type="project" value="UniProtKB-KW"/>
</dbReference>
<dbReference type="PANTHER" id="PTHR11808">
    <property type="entry name" value="TRANS-SULFURATION ENZYME FAMILY MEMBER"/>
    <property type="match status" value="1"/>
</dbReference>
<dbReference type="GO" id="GO:0005737">
    <property type="term" value="C:cytoplasm"/>
    <property type="evidence" value="ECO:0007669"/>
    <property type="project" value="TreeGrafter"/>
</dbReference>
<keyword evidence="5" id="KW-0808">Transferase</keyword>
<comment type="cofactor">
    <cofactor evidence="1 4">
        <name>pyridoxal 5'-phosphate</name>
        <dbReference type="ChEBI" id="CHEBI:597326"/>
    </cofactor>
</comment>
<dbReference type="OrthoDB" id="9805807at2"/>
<dbReference type="GO" id="GO:0030170">
    <property type="term" value="F:pyridoxal phosphate binding"/>
    <property type="evidence" value="ECO:0007669"/>
    <property type="project" value="InterPro"/>
</dbReference>
<dbReference type="InterPro" id="IPR015424">
    <property type="entry name" value="PyrdxlP-dep_Trfase"/>
</dbReference>
<keyword evidence="6" id="KW-1185">Reference proteome</keyword>
<comment type="similarity">
    <text evidence="4">Belongs to the trans-sulfuration enzymes family.</text>
</comment>
<dbReference type="InterPro" id="IPR054542">
    <property type="entry name" value="Cys_met_metab_PP"/>
</dbReference>
<dbReference type="PANTHER" id="PTHR11808:SF35">
    <property type="entry name" value="CYSTATHIONINE GAMMA-SYNTHASE (AFU_ORTHOLOGUE AFUA_7G01590)"/>
    <property type="match status" value="1"/>
</dbReference>
<dbReference type="Pfam" id="PF01053">
    <property type="entry name" value="Cys_Met_Meta_PP"/>
    <property type="match status" value="1"/>
</dbReference>
<comment type="caution">
    <text evidence="5">The sequence shown here is derived from an EMBL/GenBank/DDBJ whole genome shotgun (WGS) entry which is preliminary data.</text>
</comment>
<accession>A0A6I3WDD1</accession>
<sequence>MNISTEMLHIRVDDREAHPSVTPIYQCSAFSADSAFFYSRKSNPNVTELEQVVAALENSEYALAYATGMSAIYMVLELLKPGGSLVINKYIYGCSYKLFQRYAKRIGAQLTILDLTTEDGLNKLPPEVDMVIFETPTNPFLKDIDIHDVSEAVKKINPQALVVVDNTWATPLFQKPLMFGADISLYSATKYFSGHSDVMGGLVLVNDHELYNRLLEGRFYSGSILTPHSAWLLRRSMQTFSLRMEKHSSTTAVMLSYLQSLPFIEHVYFPNIDGKQLVGYGGIVFVDIRSDLVDHYKVFTSALKWFGTGTGMACVTSMVAQPFSGSHASMSDQEKAEMGIGKGLVRLCFGLEDLEDLKEDLLQAFQTMESRVGIESVLDPA</sequence>
<dbReference type="SUPFAM" id="SSF53383">
    <property type="entry name" value="PLP-dependent transferases"/>
    <property type="match status" value="1"/>
</dbReference>
<dbReference type="InterPro" id="IPR000277">
    <property type="entry name" value="Cys/Met-Metab_PyrdxlP-dep_enz"/>
</dbReference>
<evidence type="ECO:0000256" key="3">
    <source>
        <dbReference type="PIRSR" id="PIRSR001434-2"/>
    </source>
</evidence>
<keyword evidence="2 3" id="KW-0663">Pyridoxal phosphate</keyword>
<evidence type="ECO:0000313" key="6">
    <source>
        <dbReference type="Proteomes" id="UP000438196"/>
    </source>
</evidence>
<evidence type="ECO:0000313" key="5">
    <source>
        <dbReference type="EMBL" id="MUF08247.1"/>
    </source>
</evidence>
<feature type="modified residue" description="N6-(pyridoxal phosphate)lysine" evidence="3">
    <location>
        <position position="190"/>
    </location>
</feature>
<dbReference type="GO" id="GO:0016846">
    <property type="term" value="F:carbon-sulfur lyase activity"/>
    <property type="evidence" value="ECO:0007669"/>
    <property type="project" value="TreeGrafter"/>
</dbReference>
<gene>
    <name evidence="5" type="ORF">GNF76_28330</name>
</gene>
<dbReference type="FunFam" id="3.40.640.10:FF:000046">
    <property type="entry name" value="Cystathionine gamma-lyase"/>
    <property type="match status" value="1"/>
</dbReference>
<dbReference type="Gene3D" id="3.40.640.10">
    <property type="entry name" value="Type I PLP-dependent aspartate aminotransferase-like (Major domain)"/>
    <property type="match status" value="1"/>
</dbReference>
<name>A0A6I3WDD1_9PSED</name>
<protein>
    <submittedName>
        <fullName evidence="5">PLP-dependent transferase</fullName>
    </submittedName>
</protein>
<proteinExistence type="inferred from homology"/>
<reference evidence="5 6" key="1">
    <citation type="submission" date="2019-11" db="EMBL/GenBank/DDBJ databases">
        <title>Pseudomonas karstica sp. nov. and Pseudomonas spelaei sp. nov. from karst caves.</title>
        <authorList>
            <person name="Zeman M."/>
        </authorList>
    </citation>
    <scope>NUCLEOTIDE SEQUENCE [LARGE SCALE GENOMIC DNA]</scope>
    <source>
        <strain evidence="5 6">CCM 7893</strain>
    </source>
</reference>
<dbReference type="EMBL" id="WNNK01000044">
    <property type="protein sequence ID" value="MUF08247.1"/>
    <property type="molecule type" value="Genomic_DNA"/>
</dbReference>
<evidence type="ECO:0000256" key="4">
    <source>
        <dbReference type="RuleBase" id="RU362118"/>
    </source>
</evidence>